<evidence type="ECO:0000313" key="1">
    <source>
        <dbReference type="EMBL" id="VEB39667.1"/>
    </source>
</evidence>
<evidence type="ECO:0000313" key="2">
    <source>
        <dbReference type="Proteomes" id="UP000275777"/>
    </source>
</evidence>
<dbReference type="Proteomes" id="UP000275777">
    <property type="component" value="Chromosome"/>
</dbReference>
<reference evidence="1 2" key="1">
    <citation type="submission" date="2018-12" db="EMBL/GenBank/DDBJ databases">
        <authorList>
            <consortium name="Pathogen Informatics"/>
        </authorList>
    </citation>
    <scope>NUCLEOTIDE SEQUENCE [LARGE SCALE GENOMIC DNA]</scope>
    <source>
        <strain evidence="1 2">NCTC9695</strain>
    </source>
</reference>
<name>A0A447T440_CHRVL</name>
<dbReference type="AlphaFoldDB" id="A0A447T440"/>
<proteinExistence type="predicted"/>
<sequence>MHANVDWQTINRYESAAGILSDNKDAERRKLCQNQPLCMADLRPMHGACSRRDGSGRDNVYQHTWRRRFAQSS</sequence>
<protein>
    <submittedName>
        <fullName evidence="1">Uncharacterized protein</fullName>
    </submittedName>
</protein>
<dbReference type="EMBL" id="LR134182">
    <property type="protein sequence ID" value="VEB39667.1"/>
    <property type="molecule type" value="Genomic_DNA"/>
</dbReference>
<accession>A0A447T440</accession>
<gene>
    <name evidence="1" type="ORF">NCTC9695_00051</name>
</gene>
<organism evidence="1 2">
    <name type="scientific">Chromobacterium violaceum</name>
    <dbReference type="NCBI Taxonomy" id="536"/>
    <lineage>
        <taxon>Bacteria</taxon>
        <taxon>Pseudomonadati</taxon>
        <taxon>Pseudomonadota</taxon>
        <taxon>Betaproteobacteria</taxon>
        <taxon>Neisseriales</taxon>
        <taxon>Chromobacteriaceae</taxon>
        <taxon>Chromobacterium</taxon>
    </lineage>
</organism>